<evidence type="ECO:0000256" key="1">
    <source>
        <dbReference type="SAM" id="Phobius"/>
    </source>
</evidence>
<keyword evidence="3" id="KW-1185">Reference proteome</keyword>
<name>A0A1I6YP63_9FLAO</name>
<accession>A0A1I6YP63</accession>
<feature type="transmembrane region" description="Helical" evidence="1">
    <location>
        <begin position="264"/>
        <end position="288"/>
    </location>
</feature>
<protein>
    <recommendedName>
        <fullName evidence="4">FtsX-like permease family protein</fullName>
    </recommendedName>
</protein>
<dbReference type="EMBL" id="FPAS01000001">
    <property type="protein sequence ID" value="SFT52247.1"/>
    <property type="molecule type" value="Genomic_DNA"/>
</dbReference>
<proteinExistence type="predicted"/>
<evidence type="ECO:0000313" key="3">
    <source>
        <dbReference type="Proteomes" id="UP000236454"/>
    </source>
</evidence>
<dbReference type="STRING" id="477690.SAMN05216474_1062"/>
<feature type="transmembrane region" description="Helical" evidence="1">
    <location>
        <begin position="360"/>
        <end position="378"/>
    </location>
</feature>
<keyword evidence="1" id="KW-0472">Membrane</keyword>
<dbReference type="AlphaFoldDB" id="A0A1I6YP63"/>
<dbReference type="Proteomes" id="UP000236454">
    <property type="component" value="Unassembled WGS sequence"/>
</dbReference>
<sequence>MLNQILFKNQSRLQLILAFLGAFLGFTFLITSFHYLIRVNEFGEEEEILGSNTLIVQKKVSNYNSIALGKTDFGKVEIKHLEGKDFVESVSPILNNSFDISIKTDSELIPYFSTDIFVQTVDHNFIKVDDASWQWKPGDEFVPVIMPREFLVMMNTFASAKGIPQVSDELAKSVKFKFTVSNENQKEKFAVKIIGFTNEMSSILVPTAFMEYGNENFPSTVPAKVTHLMTSIKEGRFGEFEKYMEANHLEPKESSVLIGKLKSIAGTLFSILFFISLLTIFLSILVLLQYAQLLMAKNKYEITTLLRIGYSPALITQKISRYFIKVFALITLSSIVVFGLAKFFIDKLFVKGGILIDNNFTWQSILAVLVVFGLYSLFNHTNAKKVIQKTQ</sequence>
<keyword evidence="1" id="KW-0812">Transmembrane</keyword>
<gene>
    <name evidence="2" type="ORF">SAMN05216474_1062</name>
</gene>
<feature type="transmembrane region" description="Helical" evidence="1">
    <location>
        <begin position="12"/>
        <end position="37"/>
    </location>
</feature>
<evidence type="ECO:0008006" key="4">
    <source>
        <dbReference type="Google" id="ProtNLM"/>
    </source>
</evidence>
<keyword evidence="1" id="KW-1133">Transmembrane helix</keyword>
<dbReference type="OrthoDB" id="1011751at2"/>
<organism evidence="2 3">
    <name type="scientific">Lishizhenia tianjinensis</name>
    <dbReference type="NCBI Taxonomy" id="477690"/>
    <lineage>
        <taxon>Bacteria</taxon>
        <taxon>Pseudomonadati</taxon>
        <taxon>Bacteroidota</taxon>
        <taxon>Flavobacteriia</taxon>
        <taxon>Flavobacteriales</taxon>
        <taxon>Crocinitomicaceae</taxon>
        <taxon>Lishizhenia</taxon>
    </lineage>
</organism>
<reference evidence="2 3" key="1">
    <citation type="submission" date="2016-10" db="EMBL/GenBank/DDBJ databases">
        <authorList>
            <person name="de Groot N.N."/>
        </authorList>
    </citation>
    <scope>NUCLEOTIDE SEQUENCE [LARGE SCALE GENOMIC DNA]</scope>
    <source>
        <strain evidence="2 3">CGMCC 1.7005</strain>
    </source>
</reference>
<evidence type="ECO:0000313" key="2">
    <source>
        <dbReference type="EMBL" id="SFT52247.1"/>
    </source>
</evidence>
<feature type="transmembrane region" description="Helical" evidence="1">
    <location>
        <begin position="322"/>
        <end position="345"/>
    </location>
</feature>
<dbReference type="RefSeq" id="WP_090247205.1">
    <property type="nucleotide sequence ID" value="NZ_FPAS01000001.1"/>
</dbReference>